<dbReference type="EMBL" id="CP134537">
    <property type="protein sequence ID" value="WNH10809.1"/>
    <property type="molecule type" value="Genomic_DNA"/>
</dbReference>
<evidence type="ECO:0000256" key="5">
    <source>
        <dbReference type="ARBA" id="ARBA00012748"/>
    </source>
</evidence>
<evidence type="ECO:0000256" key="4">
    <source>
        <dbReference type="ARBA" id="ARBA00011738"/>
    </source>
</evidence>
<dbReference type="InterPro" id="IPR050106">
    <property type="entry name" value="HistidinolP_aminotransfase"/>
</dbReference>
<protein>
    <recommendedName>
        <fullName evidence="5">histidinol-phosphate transaminase</fullName>
        <ecNumber evidence="5">2.6.1.9</ecNumber>
    </recommendedName>
</protein>
<comment type="catalytic activity">
    <reaction evidence="9">
        <text>L-histidinol phosphate + 2-oxoglutarate = 3-(imidazol-4-yl)-2-oxopropyl phosphate + L-glutamate</text>
        <dbReference type="Rhea" id="RHEA:23744"/>
        <dbReference type="ChEBI" id="CHEBI:16810"/>
        <dbReference type="ChEBI" id="CHEBI:29985"/>
        <dbReference type="ChEBI" id="CHEBI:57766"/>
        <dbReference type="ChEBI" id="CHEBI:57980"/>
        <dbReference type="EC" id="2.6.1.9"/>
    </reaction>
</comment>
<accession>A0ABY9XXW2</accession>
<evidence type="ECO:0000313" key="12">
    <source>
        <dbReference type="Proteomes" id="UP001302806"/>
    </source>
</evidence>
<dbReference type="InterPro" id="IPR004839">
    <property type="entry name" value="Aminotransferase_I/II_large"/>
</dbReference>
<organism evidence="11 12">
    <name type="scientific">Thalassobellus suaedae</name>
    <dbReference type="NCBI Taxonomy" id="3074124"/>
    <lineage>
        <taxon>Bacteria</taxon>
        <taxon>Pseudomonadati</taxon>
        <taxon>Bacteroidota</taxon>
        <taxon>Flavobacteriia</taxon>
        <taxon>Flavobacteriales</taxon>
        <taxon>Flavobacteriaceae</taxon>
        <taxon>Thalassobellus</taxon>
    </lineage>
</organism>
<dbReference type="RefSeq" id="WP_415867037.1">
    <property type="nucleotide sequence ID" value="NZ_CP134537.1"/>
</dbReference>
<evidence type="ECO:0000313" key="11">
    <source>
        <dbReference type="EMBL" id="WNH10809.1"/>
    </source>
</evidence>
<keyword evidence="7 11" id="KW-0808">Transferase</keyword>
<comment type="pathway">
    <text evidence="2">Amino-acid biosynthesis; L-histidine biosynthesis; L-histidine from 5-phospho-alpha-D-ribose 1-diphosphate: step 7/9.</text>
</comment>
<dbReference type="NCBIfam" id="TIGR01141">
    <property type="entry name" value="hisC"/>
    <property type="match status" value="1"/>
</dbReference>
<dbReference type="Gene3D" id="3.40.640.10">
    <property type="entry name" value="Type I PLP-dependent aspartate aminotransferase-like (Major domain)"/>
    <property type="match status" value="1"/>
</dbReference>
<name>A0ABY9XXW2_9FLAO</name>
<dbReference type="InterPro" id="IPR015422">
    <property type="entry name" value="PyrdxlP-dep_Trfase_small"/>
</dbReference>
<dbReference type="Proteomes" id="UP001302806">
    <property type="component" value="Chromosome"/>
</dbReference>
<evidence type="ECO:0000256" key="6">
    <source>
        <dbReference type="ARBA" id="ARBA00022576"/>
    </source>
</evidence>
<evidence type="ECO:0000259" key="10">
    <source>
        <dbReference type="Pfam" id="PF00155"/>
    </source>
</evidence>
<comment type="subunit">
    <text evidence="4">Homodimer.</text>
</comment>
<comment type="similarity">
    <text evidence="3">Belongs to the class-II pyridoxal-phosphate-dependent aminotransferase family. Histidinol-phosphate aminotransferase subfamily.</text>
</comment>
<proteinExistence type="inferred from homology"/>
<dbReference type="CDD" id="cd00609">
    <property type="entry name" value="AAT_like"/>
    <property type="match status" value="1"/>
</dbReference>
<evidence type="ECO:0000256" key="2">
    <source>
        <dbReference type="ARBA" id="ARBA00005011"/>
    </source>
</evidence>
<reference evidence="11 12" key="1">
    <citation type="submission" date="2023-09" db="EMBL/GenBank/DDBJ databases">
        <title>Thalassobella suaedae gen. nov., sp. nov., a marine bacterium of the family Flavobacteriaceae isolated from a halophyte Suaeda japonica.</title>
        <authorList>
            <person name="Lee S.Y."/>
            <person name="Hwang C.Y."/>
        </authorList>
    </citation>
    <scope>NUCLEOTIDE SEQUENCE [LARGE SCALE GENOMIC DNA]</scope>
    <source>
        <strain evidence="11 12">HL-DH14</strain>
    </source>
</reference>
<dbReference type="Gene3D" id="3.90.1150.10">
    <property type="entry name" value="Aspartate Aminotransferase, domain 1"/>
    <property type="match status" value="1"/>
</dbReference>
<dbReference type="InterPro" id="IPR015424">
    <property type="entry name" value="PyrdxlP-dep_Trfase"/>
</dbReference>
<dbReference type="PANTHER" id="PTHR43643:SF3">
    <property type="entry name" value="HISTIDINOL-PHOSPHATE AMINOTRANSFERASE"/>
    <property type="match status" value="1"/>
</dbReference>
<dbReference type="InterPro" id="IPR005861">
    <property type="entry name" value="HisP_aminotrans"/>
</dbReference>
<dbReference type="InterPro" id="IPR015421">
    <property type="entry name" value="PyrdxlP-dep_Trfase_major"/>
</dbReference>
<keyword evidence="6 11" id="KW-0032">Aminotransferase</keyword>
<dbReference type="GO" id="GO:0004400">
    <property type="term" value="F:histidinol-phosphate transaminase activity"/>
    <property type="evidence" value="ECO:0007669"/>
    <property type="project" value="UniProtKB-EC"/>
</dbReference>
<comment type="cofactor">
    <cofactor evidence="1">
        <name>pyridoxal 5'-phosphate</name>
        <dbReference type="ChEBI" id="CHEBI:597326"/>
    </cofactor>
</comment>
<sequence>MKTISKSIKSLFKPYLTVKNGYKGGKGISSTKENQKTYKLSSNENPIGTSPRALQAIKNALNDLHLYPDATDIRLREELVKSYNYQLDINQFICASSGSELIDLIIRAFIREGDEVIISTPCFVPYKMFSTWSGATVIDVPLIKENYALDVNNIINAVTNKTRIIFLTSPNNPTGSYISKNKFESLMQQLPPNIVVVFDEVYWHFADAENYVRALNYVSKYPNLIAINSFSKTYGLASLRVGYSYMNIEVAAYLRQICKPFLITKLSLEAAIASLTDFSFIKQTVDTIQSEKIYLEEQFDKLGIQYYPTQANFYLITPPTTSNEFVHFLEQEGIAIRPVDNFGAVGKVRISIGTRDANEALVKALKKLKIVSLN</sequence>
<dbReference type="EC" id="2.6.1.9" evidence="5"/>
<dbReference type="Pfam" id="PF00155">
    <property type="entry name" value="Aminotran_1_2"/>
    <property type="match status" value="1"/>
</dbReference>
<evidence type="ECO:0000256" key="3">
    <source>
        <dbReference type="ARBA" id="ARBA00007970"/>
    </source>
</evidence>
<feature type="domain" description="Aminotransferase class I/classII large" evidence="10">
    <location>
        <begin position="38"/>
        <end position="365"/>
    </location>
</feature>
<dbReference type="SUPFAM" id="SSF53383">
    <property type="entry name" value="PLP-dependent transferases"/>
    <property type="match status" value="1"/>
</dbReference>
<gene>
    <name evidence="11" type="primary">hisC</name>
    <name evidence="11" type="ORF">RHP51_09305</name>
</gene>
<evidence type="ECO:0000256" key="7">
    <source>
        <dbReference type="ARBA" id="ARBA00022679"/>
    </source>
</evidence>
<dbReference type="PANTHER" id="PTHR43643">
    <property type="entry name" value="HISTIDINOL-PHOSPHATE AMINOTRANSFERASE 2"/>
    <property type="match status" value="1"/>
</dbReference>
<keyword evidence="8" id="KW-0663">Pyridoxal phosphate</keyword>
<evidence type="ECO:0000256" key="9">
    <source>
        <dbReference type="ARBA" id="ARBA00047481"/>
    </source>
</evidence>
<evidence type="ECO:0000256" key="8">
    <source>
        <dbReference type="ARBA" id="ARBA00022898"/>
    </source>
</evidence>
<evidence type="ECO:0000256" key="1">
    <source>
        <dbReference type="ARBA" id="ARBA00001933"/>
    </source>
</evidence>